<dbReference type="PRINTS" id="PR00385">
    <property type="entry name" value="P450"/>
</dbReference>
<keyword evidence="6 10" id="KW-0560">Oxidoreductase</keyword>
<dbReference type="PANTHER" id="PTHR24291:SF105">
    <property type="entry name" value="CYTOCHROME P450 4P1-RELATED"/>
    <property type="match status" value="1"/>
</dbReference>
<dbReference type="eggNOG" id="KOG0157">
    <property type="taxonomic scope" value="Eukaryota"/>
</dbReference>
<dbReference type="InterPro" id="IPR050196">
    <property type="entry name" value="Cytochrome_P450_Monoox"/>
</dbReference>
<evidence type="ECO:0000313" key="12">
    <source>
        <dbReference type="Proteomes" id="UP000007151"/>
    </source>
</evidence>
<comment type="function">
    <text evidence="2">May be involved in the metabolism of insect hormones and in the breakdown of synthetic insecticides.</text>
</comment>
<evidence type="ECO:0000256" key="6">
    <source>
        <dbReference type="ARBA" id="ARBA00023002"/>
    </source>
</evidence>
<gene>
    <name evidence="11" type="ORF">KGM_215622</name>
</gene>
<dbReference type="InterPro" id="IPR002401">
    <property type="entry name" value="Cyt_P450_E_grp-I"/>
</dbReference>
<dbReference type="InterPro" id="IPR017972">
    <property type="entry name" value="Cyt_P450_CS"/>
</dbReference>
<dbReference type="STRING" id="278856.A0A212F1X5"/>
<name>A0A212F1X5_DANPL</name>
<evidence type="ECO:0000256" key="5">
    <source>
        <dbReference type="ARBA" id="ARBA00022723"/>
    </source>
</evidence>
<keyword evidence="8 10" id="KW-0503">Monooxygenase</keyword>
<dbReference type="Pfam" id="PF00067">
    <property type="entry name" value="p450"/>
    <property type="match status" value="1"/>
</dbReference>
<evidence type="ECO:0000256" key="2">
    <source>
        <dbReference type="ARBA" id="ARBA00003690"/>
    </source>
</evidence>
<dbReference type="Gene3D" id="1.10.630.10">
    <property type="entry name" value="Cytochrome P450"/>
    <property type="match status" value="1"/>
</dbReference>
<keyword evidence="4 9" id="KW-0349">Heme</keyword>
<dbReference type="SUPFAM" id="SSF48264">
    <property type="entry name" value="Cytochrome P450"/>
    <property type="match status" value="1"/>
</dbReference>
<dbReference type="PANTHER" id="PTHR24291">
    <property type="entry name" value="CYTOCHROME P450 FAMILY 4"/>
    <property type="match status" value="1"/>
</dbReference>
<sequence length="420" mass="48772">MVYNPQDVEILLSGKKHSSKGFLYNFLRPWLKDGLLLSDGIKWHSRRKILTPTFHFNILRHFNSVLLEKVQAFVERLNSEVGNSATEIFPLITEFSLNSICETAMGTALEDEKCDMGQKYKDSIHTLGTYVFSRSTKFWIYPDFIFNLSSLGMNQKKVLEVISQFRNNVIAKRKLDTNVRQIEDDDCDDEYFISKKQRLAMLDLLLQAEKEGHIDSDGISEEVDTFMFEGHDTVATGLQYIFMLLANHEDIQDKVFLECEEILSRNNGRPSINDMAQMKFLEACIKEALRLYPPVYFISRIGDEPIELSNGHTCPAGTDFNILIYELHRQADQFVEPYKFLPERFLKEPTWHPFSYLPFSAGPRNCIGQKFAMMEMKLLLSKVLTVYRLLPITKPQDIIFYADILLRSNQVKVKIEKRKK</sequence>
<dbReference type="KEGG" id="dpl:KGM_215622"/>
<dbReference type="Proteomes" id="UP000007151">
    <property type="component" value="Unassembled WGS sequence"/>
</dbReference>
<evidence type="ECO:0000256" key="8">
    <source>
        <dbReference type="ARBA" id="ARBA00023033"/>
    </source>
</evidence>
<proteinExistence type="inferred from homology"/>
<keyword evidence="5 9" id="KW-0479">Metal-binding</keyword>
<feature type="binding site" description="axial binding residue" evidence="9">
    <location>
        <position position="366"/>
    </location>
    <ligand>
        <name>heme</name>
        <dbReference type="ChEBI" id="CHEBI:30413"/>
    </ligand>
    <ligandPart>
        <name>Fe</name>
        <dbReference type="ChEBI" id="CHEBI:18248"/>
    </ligandPart>
</feature>
<dbReference type="GO" id="GO:0016705">
    <property type="term" value="F:oxidoreductase activity, acting on paired donors, with incorporation or reduction of molecular oxygen"/>
    <property type="evidence" value="ECO:0007669"/>
    <property type="project" value="InterPro"/>
</dbReference>
<keyword evidence="12" id="KW-1185">Reference proteome</keyword>
<dbReference type="PRINTS" id="PR00463">
    <property type="entry name" value="EP450I"/>
</dbReference>
<dbReference type="GO" id="GO:0020037">
    <property type="term" value="F:heme binding"/>
    <property type="evidence" value="ECO:0007669"/>
    <property type="project" value="InterPro"/>
</dbReference>
<dbReference type="InParanoid" id="A0A212F1X5"/>
<dbReference type="GO" id="GO:0004497">
    <property type="term" value="F:monooxygenase activity"/>
    <property type="evidence" value="ECO:0007669"/>
    <property type="project" value="UniProtKB-KW"/>
</dbReference>
<comment type="cofactor">
    <cofactor evidence="1 9">
        <name>heme</name>
        <dbReference type="ChEBI" id="CHEBI:30413"/>
    </cofactor>
</comment>
<evidence type="ECO:0000256" key="10">
    <source>
        <dbReference type="RuleBase" id="RU000461"/>
    </source>
</evidence>
<accession>A0A212F1X5</accession>
<evidence type="ECO:0000256" key="7">
    <source>
        <dbReference type="ARBA" id="ARBA00023004"/>
    </source>
</evidence>
<evidence type="ECO:0000313" key="11">
    <source>
        <dbReference type="EMBL" id="OWR47721.1"/>
    </source>
</evidence>
<organism evidence="11 12">
    <name type="scientific">Danaus plexippus plexippus</name>
    <dbReference type="NCBI Taxonomy" id="278856"/>
    <lineage>
        <taxon>Eukaryota</taxon>
        <taxon>Metazoa</taxon>
        <taxon>Ecdysozoa</taxon>
        <taxon>Arthropoda</taxon>
        <taxon>Hexapoda</taxon>
        <taxon>Insecta</taxon>
        <taxon>Pterygota</taxon>
        <taxon>Neoptera</taxon>
        <taxon>Endopterygota</taxon>
        <taxon>Lepidoptera</taxon>
        <taxon>Glossata</taxon>
        <taxon>Ditrysia</taxon>
        <taxon>Papilionoidea</taxon>
        <taxon>Nymphalidae</taxon>
        <taxon>Danainae</taxon>
        <taxon>Danaini</taxon>
        <taxon>Danaina</taxon>
        <taxon>Danaus</taxon>
        <taxon>Danaus</taxon>
    </lineage>
</organism>
<keyword evidence="7 9" id="KW-0408">Iron</keyword>
<evidence type="ECO:0000256" key="9">
    <source>
        <dbReference type="PIRSR" id="PIRSR602401-1"/>
    </source>
</evidence>
<dbReference type="EMBL" id="AGBW02010786">
    <property type="protein sequence ID" value="OWR47721.1"/>
    <property type="molecule type" value="Genomic_DNA"/>
</dbReference>
<evidence type="ECO:0000256" key="1">
    <source>
        <dbReference type="ARBA" id="ARBA00001971"/>
    </source>
</evidence>
<dbReference type="GO" id="GO:0005506">
    <property type="term" value="F:iron ion binding"/>
    <property type="evidence" value="ECO:0007669"/>
    <property type="project" value="InterPro"/>
</dbReference>
<protein>
    <submittedName>
        <fullName evidence="11">CYP4M25 protein</fullName>
    </submittedName>
</protein>
<dbReference type="PROSITE" id="PS00086">
    <property type="entry name" value="CYTOCHROME_P450"/>
    <property type="match status" value="1"/>
</dbReference>
<comment type="caution">
    <text evidence="11">The sequence shown here is derived from an EMBL/GenBank/DDBJ whole genome shotgun (WGS) entry which is preliminary data.</text>
</comment>
<reference evidence="11 12" key="1">
    <citation type="journal article" date="2011" name="Cell">
        <title>The monarch butterfly genome yields insights into long-distance migration.</title>
        <authorList>
            <person name="Zhan S."/>
            <person name="Merlin C."/>
            <person name="Boore J.L."/>
            <person name="Reppert S.M."/>
        </authorList>
    </citation>
    <scope>NUCLEOTIDE SEQUENCE [LARGE SCALE GENOMIC DNA]</scope>
    <source>
        <strain evidence="11">F-2</strain>
    </source>
</reference>
<dbReference type="InterPro" id="IPR001128">
    <property type="entry name" value="Cyt_P450"/>
</dbReference>
<comment type="similarity">
    <text evidence="3 10">Belongs to the cytochrome P450 family.</text>
</comment>
<evidence type="ECO:0000256" key="4">
    <source>
        <dbReference type="ARBA" id="ARBA00022617"/>
    </source>
</evidence>
<dbReference type="AlphaFoldDB" id="A0A212F1X5"/>
<dbReference type="InterPro" id="IPR036396">
    <property type="entry name" value="Cyt_P450_sf"/>
</dbReference>
<dbReference type="CDD" id="cd20628">
    <property type="entry name" value="CYP4"/>
    <property type="match status" value="1"/>
</dbReference>
<evidence type="ECO:0000256" key="3">
    <source>
        <dbReference type="ARBA" id="ARBA00010617"/>
    </source>
</evidence>